<feature type="chain" id="PRO_5033216799" description="DUF4426 domain-containing protein" evidence="1">
    <location>
        <begin position="25"/>
        <end position="148"/>
    </location>
</feature>
<name>A0A099D032_9GAMM</name>
<comment type="caution">
    <text evidence="3">The sequence shown here is derived from an EMBL/GenBank/DDBJ whole genome shotgun (WGS) entry which is preliminary data.</text>
</comment>
<gene>
    <name evidence="4" type="ORF">HNQ86_001433</name>
    <name evidence="3" type="ORF">LF63_0103990</name>
</gene>
<dbReference type="EMBL" id="JACHET010000001">
    <property type="protein sequence ID" value="MBB6184088.1"/>
    <property type="molecule type" value="Genomic_DNA"/>
</dbReference>
<reference evidence="4 6" key="2">
    <citation type="submission" date="2020-08" db="EMBL/GenBank/DDBJ databases">
        <title>Genomic Encyclopedia of Type Strains, Phase IV (KMG-IV): sequencing the most valuable type-strain genomes for metagenomic binning, comparative biology and taxonomic classification.</title>
        <authorList>
            <person name="Goeker M."/>
        </authorList>
    </citation>
    <scope>NUCLEOTIDE SEQUENCE [LARGE SCALE GENOMIC DNA]</scope>
    <source>
        <strain evidence="4 6">DSM 107085</strain>
    </source>
</reference>
<evidence type="ECO:0000313" key="6">
    <source>
        <dbReference type="Proteomes" id="UP000560000"/>
    </source>
</evidence>
<dbReference type="Pfam" id="PF14467">
    <property type="entry name" value="DUF4426"/>
    <property type="match status" value="1"/>
</dbReference>
<keyword evidence="1" id="KW-0732">Signal</keyword>
<evidence type="ECO:0000313" key="4">
    <source>
        <dbReference type="EMBL" id="MBB6184088.1"/>
    </source>
</evidence>
<reference evidence="3 5" key="1">
    <citation type="submission" date="2014-09" db="EMBL/GenBank/DDBJ databases">
        <title>Xanthomonadaceae 3.5X direct submission.</title>
        <authorList>
            <person name="Fang T."/>
            <person name="Wang H."/>
        </authorList>
    </citation>
    <scope>NUCLEOTIDE SEQUENCE [LARGE SCALE GENOMIC DNA]</scope>
    <source>
        <strain evidence="3 5">3.5X</strain>
    </source>
</reference>
<keyword evidence="5" id="KW-1185">Reference proteome</keyword>
<sequence length="148" mass="15895">MRSTRFRVAFGLIAGCLLSTAALAGNGVWTQGDLQIRYNALPATALPASSAQQLGVKHDSHQGLLNILVTRGKDGAETSLPADIQARAMTEAGSPVRIRVREVKDDNGISYLGVFTIRHSGTLRFDLDVTPRGAASQHIQFQHAFVVD</sequence>
<feature type="domain" description="DUF4426" evidence="2">
    <location>
        <begin position="31"/>
        <end position="148"/>
    </location>
</feature>
<dbReference type="Proteomes" id="UP000560000">
    <property type="component" value="Unassembled WGS sequence"/>
</dbReference>
<dbReference type="OrthoDB" id="7062037at2"/>
<dbReference type="EMBL" id="JROI01000008">
    <property type="protein sequence ID" value="KGI78615.1"/>
    <property type="molecule type" value="Genomic_DNA"/>
</dbReference>
<dbReference type="Gene3D" id="2.60.40.3340">
    <property type="entry name" value="Domain of unknown function DUF4426"/>
    <property type="match status" value="1"/>
</dbReference>
<dbReference type="HOGENOM" id="CLU_141658_1_0_6"/>
<dbReference type="Proteomes" id="UP000029708">
    <property type="component" value="Unassembled WGS sequence"/>
</dbReference>
<accession>A0A099D032</accession>
<evidence type="ECO:0000313" key="3">
    <source>
        <dbReference type="EMBL" id="KGI78615.1"/>
    </source>
</evidence>
<evidence type="ECO:0000259" key="2">
    <source>
        <dbReference type="Pfam" id="PF14467"/>
    </source>
</evidence>
<evidence type="ECO:0000256" key="1">
    <source>
        <dbReference type="SAM" id="SignalP"/>
    </source>
</evidence>
<dbReference type="AlphaFoldDB" id="A0A099D032"/>
<dbReference type="InterPro" id="IPR025218">
    <property type="entry name" value="DUF4426"/>
</dbReference>
<organism evidence="3 5">
    <name type="scientific">Oleiagrimonas soli</name>
    <dbReference type="NCBI Taxonomy" id="1543381"/>
    <lineage>
        <taxon>Bacteria</taxon>
        <taxon>Pseudomonadati</taxon>
        <taxon>Pseudomonadota</taxon>
        <taxon>Gammaproteobacteria</taxon>
        <taxon>Lysobacterales</taxon>
        <taxon>Rhodanobacteraceae</taxon>
        <taxon>Oleiagrimonas</taxon>
    </lineage>
</organism>
<dbReference type="RefSeq" id="WP_043099805.1">
    <property type="nucleotide sequence ID" value="NZ_JACHET010000001.1"/>
</dbReference>
<evidence type="ECO:0000313" key="5">
    <source>
        <dbReference type="Proteomes" id="UP000029708"/>
    </source>
</evidence>
<protein>
    <recommendedName>
        <fullName evidence="2">DUF4426 domain-containing protein</fullName>
    </recommendedName>
</protein>
<proteinExistence type="predicted"/>
<dbReference type="STRING" id="1543381.LF63_0103990"/>
<feature type="signal peptide" evidence="1">
    <location>
        <begin position="1"/>
        <end position="24"/>
    </location>
</feature>